<dbReference type="PROSITE" id="PS50966">
    <property type="entry name" value="ZF_SWIM"/>
    <property type="match status" value="1"/>
</dbReference>
<feature type="domain" description="SWIM-type" evidence="5">
    <location>
        <begin position="91"/>
        <end position="132"/>
    </location>
</feature>
<evidence type="ECO:0000313" key="6">
    <source>
        <dbReference type="EMBL" id="KAK2653690.1"/>
    </source>
</evidence>
<dbReference type="AlphaFoldDB" id="A0AAD9X6H5"/>
<sequence length="183" mass="20803">MVTCLLSGTKICDVDIKHRRMLKLMSTTCMSDACVCFDRVHSGYDAKMVPRSSESYRHFAHTIDNMGKNFVNECNEESTMFTARSINVDEFLVKDGDKDGLVNLIERTCTCREFQIDILPCKHVLAASRACKKIFIDFCSDHYKKSSLVEAYSGVIRPVRHKSVWRVPQDISSIVVNAPPWLS</sequence>
<evidence type="ECO:0000256" key="1">
    <source>
        <dbReference type="ARBA" id="ARBA00022723"/>
    </source>
</evidence>
<keyword evidence="2 4" id="KW-0863">Zinc-finger</keyword>
<keyword evidence="7" id="KW-1185">Reference proteome</keyword>
<proteinExistence type="predicted"/>
<gene>
    <name evidence="6" type="ORF">Ddye_013546</name>
</gene>
<dbReference type="SMART" id="SM00575">
    <property type="entry name" value="ZnF_PMZ"/>
    <property type="match status" value="1"/>
</dbReference>
<dbReference type="Proteomes" id="UP001280121">
    <property type="component" value="Unassembled WGS sequence"/>
</dbReference>
<dbReference type="Pfam" id="PF04434">
    <property type="entry name" value="SWIM"/>
    <property type="match status" value="1"/>
</dbReference>
<evidence type="ECO:0000256" key="4">
    <source>
        <dbReference type="PROSITE-ProRule" id="PRU00325"/>
    </source>
</evidence>
<evidence type="ECO:0000259" key="5">
    <source>
        <dbReference type="PROSITE" id="PS50966"/>
    </source>
</evidence>
<evidence type="ECO:0000256" key="3">
    <source>
        <dbReference type="ARBA" id="ARBA00022833"/>
    </source>
</evidence>
<evidence type="ECO:0000256" key="2">
    <source>
        <dbReference type="ARBA" id="ARBA00022771"/>
    </source>
</evidence>
<evidence type="ECO:0000313" key="7">
    <source>
        <dbReference type="Proteomes" id="UP001280121"/>
    </source>
</evidence>
<reference evidence="6" key="1">
    <citation type="journal article" date="2023" name="Plant J.">
        <title>Genome sequences and population genomics provide insights into the demographic history, inbreeding, and mutation load of two 'living fossil' tree species of Dipteronia.</title>
        <authorList>
            <person name="Feng Y."/>
            <person name="Comes H.P."/>
            <person name="Chen J."/>
            <person name="Zhu S."/>
            <person name="Lu R."/>
            <person name="Zhang X."/>
            <person name="Li P."/>
            <person name="Qiu J."/>
            <person name="Olsen K.M."/>
            <person name="Qiu Y."/>
        </authorList>
    </citation>
    <scope>NUCLEOTIDE SEQUENCE</scope>
    <source>
        <strain evidence="6">KIB01</strain>
    </source>
</reference>
<name>A0AAD9X6H5_9ROSI</name>
<keyword evidence="3" id="KW-0862">Zinc</keyword>
<accession>A0AAD9X6H5</accession>
<comment type="caution">
    <text evidence="6">The sequence shown here is derived from an EMBL/GenBank/DDBJ whole genome shotgun (WGS) entry which is preliminary data.</text>
</comment>
<organism evidence="6 7">
    <name type="scientific">Dipteronia dyeriana</name>
    <dbReference type="NCBI Taxonomy" id="168575"/>
    <lineage>
        <taxon>Eukaryota</taxon>
        <taxon>Viridiplantae</taxon>
        <taxon>Streptophyta</taxon>
        <taxon>Embryophyta</taxon>
        <taxon>Tracheophyta</taxon>
        <taxon>Spermatophyta</taxon>
        <taxon>Magnoliopsida</taxon>
        <taxon>eudicotyledons</taxon>
        <taxon>Gunneridae</taxon>
        <taxon>Pentapetalae</taxon>
        <taxon>rosids</taxon>
        <taxon>malvids</taxon>
        <taxon>Sapindales</taxon>
        <taxon>Sapindaceae</taxon>
        <taxon>Hippocastanoideae</taxon>
        <taxon>Acereae</taxon>
        <taxon>Dipteronia</taxon>
    </lineage>
</organism>
<protein>
    <recommendedName>
        <fullName evidence="5">SWIM-type domain-containing protein</fullName>
    </recommendedName>
</protein>
<dbReference type="EMBL" id="JANJYI010000004">
    <property type="protein sequence ID" value="KAK2653690.1"/>
    <property type="molecule type" value="Genomic_DNA"/>
</dbReference>
<dbReference type="InterPro" id="IPR006564">
    <property type="entry name" value="Znf_PMZ"/>
</dbReference>
<dbReference type="GO" id="GO:0008270">
    <property type="term" value="F:zinc ion binding"/>
    <property type="evidence" value="ECO:0007669"/>
    <property type="project" value="UniProtKB-KW"/>
</dbReference>
<dbReference type="InterPro" id="IPR007527">
    <property type="entry name" value="Znf_SWIM"/>
</dbReference>
<keyword evidence="1" id="KW-0479">Metal-binding</keyword>